<organism evidence="2 3">
    <name type="scientific">Kalanchoe fedtschenkoi</name>
    <name type="common">Lavender scallops</name>
    <name type="synonym">South American air plant</name>
    <dbReference type="NCBI Taxonomy" id="63787"/>
    <lineage>
        <taxon>Eukaryota</taxon>
        <taxon>Viridiplantae</taxon>
        <taxon>Streptophyta</taxon>
        <taxon>Embryophyta</taxon>
        <taxon>Tracheophyta</taxon>
        <taxon>Spermatophyta</taxon>
        <taxon>Magnoliopsida</taxon>
        <taxon>eudicotyledons</taxon>
        <taxon>Gunneridae</taxon>
        <taxon>Pentapetalae</taxon>
        <taxon>Saxifragales</taxon>
        <taxon>Crassulaceae</taxon>
        <taxon>Kalanchoe</taxon>
    </lineage>
</organism>
<keyword evidence="3" id="KW-1185">Reference proteome</keyword>
<dbReference type="AlphaFoldDB" id="A0A7N0TND4"/>
<feature type="region of interest" description="Disordered" evidence="1">
    <location>
        <begin position="1"/>
        <end position="35"/>
    </location>
</feature>
<proteinExistence type="predicted"/>
<accession>A0A7N0TND4</accession>
<evidence type="ECO:0000313" key="3">
    <source>
        <dbReference type="Proteomes" id="UP000594263"/>
    </source>
</evidence>
<protein>
    <submittedName>
        <fullName evidence="2">Uncharacterized protein</fullName>
    </submittedName>
</protein>
<evidence type="ECO:0000256" key="1">
    <source>
        <dbReference type="SAM" id="MobiDB-lite"/>
    </source>
</evidence>
<evidence type="ECO:0000313" key="2">
    <source>
        <dbReference type="EnsemblPlants" id="Kaladp0040s0384.1.v1.1"/>
    </source>
</evidence>
<dbReference type="EnsemblPlants" id="Kaladp0040s0384.1.v1.1">
    <property type="protein sequence ID" value="Kaladp0040s0384.1.v1.1"/>
    <property type="gene ID" value="Kaladp0040s0384.v1.1"/>
</dbReference>
<name>A0A7N0TND4_KALFE</name>
<reference evidence="2" key="1">
    <citation type="submission" date="2021-01" db="UniProtKB">
        <authorList>
            <consortium name="EnsemblPlants"/>
        </authorList>
    </citation>
    <scope>IDENTIFICATION</scope>
</reference>
<feature type="compositionally biased region" description="Polar residues" evidence="1">
    <location>
        <begin position="1"/>
        <end position="14"/>
    </location>
</feature>
<dbReference type="Gramene" id="Kaladp0040s0384.1.v1.1">
    <property type="protein sequence ID" value="Kaladp0040s0384.1.v1.1"/>
    <property type="gene ID" value="Kaladp0040s0384.v1.1"/>
</dbReference>
<sequence length="137" mass="15848">MTQTRPRLTHQSPFLHTVPQPHESSLDSGFEGPRRDSISRWEVVPSGTSDKIGTIQRRLAWPLRKDDTHKSRNGPNFFPIFLSRQIFLFSLRVSIVVVRSWASRKPNCNRLINTCWAFGDDYMTFLVRPITLFCLCG</sequence>
<dbReference type="Proteomes" id="UP000594263">
    <property type="component" value="Unplaced"/>
</dbReference>